<gene>
    <name evidence="4" type="ORF">DEF24_12310</name>
</gene>
<proteinExistence type="predicted"/>
<keyword evidence="5" id="KW-1185">Reference proteome</keyword>
<feature type="domain" description="DUF7779" evidence="3">
    <location>
        <begin position="269"/>
        <end position="356"/>
    </location>
</feature>
<accession>A0A368T530</accession>
<comment type="caution">
    <text evidence="4">The sequence shown here is derived from an EMBL/GenBank/DDBJ whole genome shotgun (WGS) entry which is preliminary data.</text>
</comment>
<organism evidence="4 5">
    <name type="scientific">Marinitenerispora sediminis</name>
    <dbReference type="NCBI Taxonomy" id="1931232"/>
    <lineage>
        <taxon>Bacteria</taxon>
        <taxon>Bacillati</taxon>
        <taxon>Actinomycetota</taxon>
        <taxon>Actinomycetes</taxon>
        <taxon>Streptosporangiales</taxon>
        <taxon>Nocardiopsidaceae</taxon>
        <taxon>Marinitenerispora</taxon>
    </lineage>
</organism>
<dbReference type="Gene3D" id="3.40.50.300">
    <property type="entry name" value="P-loop containing nucleotide triphosphate hydrolases"/>
    <property type="match status" value="1"/>
</dbReference>
<feature type="region of interest" description="Disordered" evidence="1">
    <location>
        <begin position="1"/>
        <end position="25"/>
    </location>
</feature>
<evidence type="ECO:0000313" key="5">
    <source>
        <dbReference type="Proteomes" id="UP000253318"/>
    </source>
</evidence>
<protein>
    <submittedName>
        <fullName evidence="4">Uncharacterized protein</fullName>
    </submittedName>
</protein>
<dbReference type="SUPFAM" id="SSF52540">
    <property type="entry name" value="P-loop containing nucleoside triphosphate hydrolases"/>
    <property type="match status" value="1"/>
</dbReference>
<dbReference type="PANTHER" id="PTHR46082:SF6">
    <property type="entry name" value="AAA+ ATPASE DOMAIN-CONTAINING PROTEIN-RELATED"/>
    <property type="match status" value="1"/>
</dbReference>
<dbReference type="Pfam" id="PF13424">
    <property type="entry name" value="TPR_12"/>
    <property type="match status" value="2"/>
</dbReference>
<dbReference type="InterPro" id="IPR053137">
    <property type="entry name" value="NLR-like"/>
</dbReference>
<dbReference type="InterPro" id="IPR027417">
    <property type="entry name" value="P-loop_NTPase"/>
</dbReference>
<dbReference type="InterPro" id="IPR056681">
    <property type="entry name" value="DUF7779"/>
</dbReference>
<dbReference type="SUPFAM" id="SSF48452">
    <property type="entry name" value="TPR-like"/>
    <property type="match status" value="3"/>
</dbReference>
<dbReference type="NCBIfam" id="NF040586">
    <property type="entry name" value="FxSxx_TPR"/>
    <property type="match status" value="1"/>
</dbReference>
<dbReference type="Gene3D" id="1.25.40.10">
    <property type="entry name" value="Tetratricopeptide repeat domain"/>
    <property type="match status" value="2"/>
</dbReference>
<dbReference type="AlphaFoldDB" id="A0A368T530"/>
<dbReference type="RefSeq" id="WP_114433273.1">
    <property type="nucleotide sequence ID" value="NZ_QEIN01000084.1"/>
</dbReference>
<name>A0A368T530_9ACTN</name>
<dbReference type="OrthoDB" id="580767at2"/>
<dbReference type="Proteomes" id="UP000253318">
    <property type="component" value="Unassembled WGS sequence"/>
</dbReference>
<dbReference type="InterPro" id="IPR002182">
    <property type="entry name" value="NB-ARC"/>
</dbReference>
<dbReference type="GO" id="GO:0043531">
    <property type="term" value="F:ADP binding"/>
    <property type="evidence" value="ECO:0007669"/>
    <property type="project" value="InterPro"/>
</dbReference>
<evidence type="ECO:0000313" key="4">
    <source>
        <dbReference type="EMBL" id="RCV58715.1"/>
    </source>
</evidence>
<dbReference type="Pfam" id="PF25000">
    <property type="entry name" value="DUF7779"/>
    <property type="match status" value="1"/>
</dbReference>
<evidence type="ECO:0000256" key="1">
    <source>
        <dbReference type="SAM" id="MobiDB-lite"/>
    </source>
</evidence>
<evidence type="ECO:0000259" key="3">
    <source>
        <dbReference type="Pfam" id="PF25000"/>
    </source>
</evidence>
<dbReference type="Pfam" id="PF00931">
    <property type="entry name" value="NB-ARC"/>
    <property type="match status" value="1"/>
</dbReference>
<dbReference type="EMBL" id="QEIN01000084">
    <property type="protein sequence ID" value="RCV58715.1"/>
    <property type="molecule type" value="Genomic_DNA"/>
</dbReference>
<dbReference type="PANTHER" id="PTHR46082">
    <property type="entry name" value="ATP/GTP-BINDING PROTEIN-RELATED"/>
    <property type="match status" value="1"/>
</dbReference>
<reference evidence="4 5" key="1">
    <citation type="submission" date="2018-04" db="EMBL/GenBank/DDBJ databases">
        <title>Novel actinobacteria from marine sediment.</title>
        <authorList>
            <person name="Ng Z.Y."/>
            <person name="Tan G.Y.A."/>
        </authorList>
    </citation>
    <scope>NUCLEOTIDE SEQUENCE [LARGE SCALE GENOMIC DNA]</scope>
    <source>
        <strain evidence="4 5">TPS81</strain>
    </source>
</reference>
<sequence length="843" mass="93776">MVTDPTLFRRRPGDPPPVWGQVPPRNPNFVGRTELLRALDERLGRGTTAVLPHSLQGMGGVGKTQLALEYVYRSRHKYELVWWVPADTTAQIQQSLIDLAARLGLDTGGGEAAVAVRAALEALRSGRPYSNWLLVYDNAGEPADLRGFLPVDGSGRVLVTSRESAWRTSPDSALEVNVFERAESIELLRRRGPASLTDDEADQIAEKLGDLPLAIEQTAVWLYETLMPVPEWLGVFEQKATELLSSVRPSADYPHSVAATMNMSLDRLRDTNPAALQLLRVCAFLAPKPIPRRLFYGARNIEAPQELTEVLADPIKLGRALRAIDKYALVRMDHRTESFQLHRLVQQTLKLPLGPDERDTLEHCAHMLLANLDPGDPAAAQEWPRYAELLPHVRASDMVNCYDDWARQLVTNEIAFLTHWGGYEEGLELAEYTVSYWREHLGPDHSQTLRAMLAYAHILRQLGRFRDAYDQCSEVLDILTATRGPDDEETLDARSRFTWDLRNIGELQRALEVGREVYEKYQRLFGPDDLLTIGAAHLHAVGLRHTGYFLRALEIDSEVYRRRSEMLGSEHPFTLGSRHARAIDLMEAGRYRDAMAEMEEIDHLIARTAAENSPGRLAALRTLATLRRRNGMPQEALRLSEAAWRMSLDRNGPEAHDTVCSAACHALSLRAVDDMEAAVKLAEEVGQSYLAIFGPDHSHTASASVNLAVALRMTGRSAEALTMDEAAFEVLVDRLGHDHPSTIACAVNLASDEFATGQVDAALERDAATVERCRSIFRPAHPLTLAARRNLVLDRRAKGEKGTEAELADVVRGYAEVFGPEHPATISAERGTRANCDIFLTAL</sequence>
<evidence type="ECO:0000259" key="2">
    <source>
        <dbReference type="Pfam" id="PF00931"/>
    </source>
</evidence>
<feature type="domain" description="NB-ARC" evidence="2">
    <location>
        <begin position="53"/>
        <end position="190"/>
    </location>
</feature>
<dbReference type="InterPro" id="IPR011990">
    <property type="entry name" value="TPR-like_helical_dom_sf"/>
</dbReference>